<gene>
    <name evidence="2" type="ORF">O4H49_12770</name>
</gene>
<keyword evidence="3" id="KW-1185">Reference proteome</keyword>
<dbReference type="CDD" id="cd03676">
    <property type="entry name" value="NUDIX_Tnr3_like"/>
    <property type="match status" value="1"/>
</dbReference>
<feature type="domain" description="Nudix hydrolase" evidence="1">
    <location>
        <begin position="113"/>
        <end position="254"/>
    </location>
</feature>
<comment type="caution">
    <text evidence="2">The sequence shown here is derived from an EMBL/GenBank/DDBJ whole genome shotgun (WGS) entry which is preliminary data.</text>
</comment>
<dbReference type="RefSeq" id="WP_269424047.1">
    <property type="nucleotide sequence ID" value="NZ_JAPWGY010000004.1"/>
</dbReference>
<dbReference type="Pfam" id="PF15916">
    <property type="entry name" value="DUF4743"/>
    <property type="match status" value="1"/>
</dbReference>
<name>A0ABT4LMS4_9PROT</name>
<evidence type="ECO:0000313" key="3">
    <source>
        <dbReference type="Proteomes" id="UP001069802"/>
    </source>
</evidence>
<dbReference type="EMBL" id="JAPWGY010000004">
    <property type="protein sequence ID" value="MCZ4281656.1"/>
    <property type="molecule type" value="Genomic_DNA"/>
</dbReference>
<sequence length="282" mass="31716">MDRVRSCHTWQPEKYRPFLIGAEIFGHVTHEFAQALAAFPKVFVVTEQQVSLCSSLKSFAERSEKVEEAIQQLVADGTISRWRGEYYPVTNDWGQSPIMKMDRGAAGYFGIRGYGVHVNGLVHTAEGLKIWVGKRSLDKPNAPGKLDHIVAGGQPFGLGVYENLVKEAAEEADIPEALVQKAKPAGIVSYRCAREDGLRNDILFVYDLCLPEDFTPRNTDGEVEEFYLWPLEQVIDRIKSGDDFKFNVSLVLIHFLIRQGYITPDDDPDYCALVKGMQRQSS</sequence>
<evidence type="ECO:0000313" key="2">
    <source>
        <dbReference type="EMBL" id="MCZ4281656.1"/>
    </source>
</evidence>
<dbReference type="PANTHER" id="PTHR13622:SF8">
    <property type="entry name" value="THIAMIN PYROPHOSPHOKINASE 1"/>
    <property type="match status" value="1"/>
</dbReference>
<dbReference type="InterPro" id="IPR000086">
    <property type="entry name" value="NUDIX_hydrolase_dom"/>
</dbReference>
<organism evidence="2 3">
    <name type="scientific">Kiloniella laminariae</name>
    <dbReference type="NCBI Taxonomy" id="454162"/>
    <lineage>
        <taxon>Bacteria</taxon>
        <taxon>Pseudomonadati</taxon>
        <taxon>Pseudomonadota</taxon>
        <taxon>Alphaproteobacteria</taxon>
        <taxon>Rhodospirillales</taxon>
        <taxon>Kiloniellaceae</taxon>
        <taxon>Kiloniella</taxon>
    </lineage>
</organism>
<dbReference type="PROSITE" id="PS51462">
    <property type="entry name" value="NUDIX"/>
    <property type="match status" value="1"/>
</dbReference>
<accession>A0ABT4LMS4</accession>
<dbReference type="SUPFAM" id="SSF55811">
    <property type="entry name" value="Nudix"/>
    <property type="match status" value="1"/>
</dbReference>
<proteinExistence type="predicted"/>
<dbReference type="PANTHER" id="PTHR13622">
    <property type="entry name" value="THIAMIN PYROPHOSPHOKINASE"/>
    <property type="match status" value="1"/>
</dbReference>
<dbReference type="InterPro" id="IPR015797">
    <property type="entry name" value="NUDIX_hydrolase-like_dom_sf"/>
</dbReference>
<dbReference type="InterPro" id="IPR031804">
    <property type="entry name" value="DUF4743"/>
</dbReference>
<dbReference type="Proteomes" id="UP001069802">
    <property type="component" value="Unassembled WGS sequence"/>
</dbReference>
<reference evidence="2" key="1">
    <citation type="submission" date="2022-12" db="EMBL/GenBank/DDBJ databases">
        <title>Bacterial isolates from different developmental stages of Nematostella vectensis.</title>
        <authorList>
            <person name="Fraune S."/>
        </authorList>
    </citation>
    <scope>NUCLEOTIDE SEQUENCE</scope>
    <source>
        <strain evidence="2">G21630-S1</strain>
    </source>
</reference>
<protein>
    <submittedName>
        <fullName evidence="2">DUF4743 domain-containing protein</fullName>
    </submittedName>
</protein>
<dbReference type="Gene3D" id="3.90.79.10">
    <property type="entry name" value="Nucleoside Triphosphate Pyrophosphohydrolase"/>
    <property type="match status" value="1"/>
</dbReference>
<evidence type="ECO:0000259" key="1">
    <source>
        <dbReference type="PROSITE" id="PS51462"/>
    </source>
</evidence>